<dbReference type="EMBL" id="PDCK01000043">
    <property type="protein sequence ID" value="PRQ28760.1"/>
    <property type="molecule type" value="Genomic_DNA"/>
</dbReference>
<dbReference type="AlphaFoldDB" id="A0A2P6Q3K5"/>
<evidence type="ECO:0000313" key="1">
    <source>
        <dbReference type="EMBL" id="PRQ28760.1"/>
    </source>
</evidence>
<comment type="caution">
    <text evidence="1">The sequence shown here is derived from an EMBL/GenBank/DDBJ whole genome shotgun (WGS) entry which is preliminary data.</text>
</comment>
<gene>
    <name evidence="1" type="ORF">RchiOBHm_Chr5g0006491</name>
</gene>
<keyword evidence="2" id="KW-1185">Reference proteome</keyword>
<protein>
    <submittedName>
        <fullName evidence="1">Uncharacterized protein</fullName>
    </submittedName>
</protein>
<dbReference type="Proteomes" id="UP000238479">
    <property type="component" value="Chromosome 5"/>
</dbReference>
<sequence>MYLLIGSSQKELDLLQFGFLKENRFKLKCHFLAASYYGLKLDFKLLLKILECSDSFGKKKKCFLERPDLVLNCLIWLGPGKVK</sequence>
<proteinExistence type="predicted"/>
<reference evidence="1 2" key="1">
    <citation type="journal article" date="2018" name="Nat. Genet.">
        <title>The Rosa genome provides new insights in the design of modern roses.</title>
        <authorList>
            <person name="Bendahmane M."/>
        </authorList>
    </citation>
    <scope>NUCLEOTIDE SEQUENCE [LARGE SCALE GENOMIC DNA]</scope>
    <source>
        <strain evidence="2">cv. Old Blush</strain>
    </source>
</reference>
<name>A0A2P6Q3K5_ROSCH</name>
<organism evidence="1 2">
    <name type="scientific">Rosa chinensis</name>
    <name type="common">China rose</name>
    <dbReference type="NCBI Taxonomy" id="74649"/>
    <lineage>
        <taxon>Eukaryota</taxon>
        <taxon>Viridiplantae</taxon>
        <taxon>Streptophyta</taxon>
        <taxon>Embryophyta</taxon>
        <taxon>Tracheophyta</taxon>
        <taxon>Spermatophyta</taxon>
        <taxon>Magnoliopsida</taxon>
        <taxon>eudicotyledons</taxon>
        <taxon>Gunneridae</taxon>
        <taxon>Pentapetalae</taxon>
        <taxon>rosids</taxon>
        <taxon>fabids</taxon>
        <taxon>Rosales</taxon>
        <taxon>Rosaceae</taxon>
        <taxon>Rosoideae</taxon>
        <taxon>Rosoideae incertae sedis</taxon>
        <taxon>Rosa</taxon>
    </lineage>
</organism>
<dbReference type="Gramene" id="PRQ28760">
    <property type="protein sequence ID" value="PRQ28760"/>
    <property type="gene ID" value="RchiOBHm_Chr5g0006491"/>
</dbReference>
<accession>A0A2P6Q3K5</accession>
<evidence type="ECO:0000313" key="2">
    <source>
        <dbReference type="Proteomes" id="UP000238479"/>
    </source>
</evidence>